<proteinExistence type="inferred from homology"/>
<gene>
    <name evidence="3" type="ORF">COY37_10695</name>
</gene>
<reference evidence="4" key="1">
    <citation type="submission" date="2017-09" db="EMBL/GenBank/DDBJ databases">
        <title>Depth-based differentiation of microbial function through sediment-hosted aquifers and enrichment of novel symbionts in the deep terrestrial subsurface.</title>
        <authorList>
            <person name="Probst A.J."/>
            <person name="Ladd B."/>
            <person name="Jarett J.K."/>
            <person name="Geller-Mcgrath D.E."/>
            <person name="Sieber C.M.K."/>
            <person name="Emerson J.B."/>
            <person name="Anantharaman K."/>
            <person name="Thomas B.C."/>
            <person name="Malmstrom R."/>
            <person name="Stieglmeier M."/>
            <person name="Klingl A."/>
            <person name="Woyke T."/>
            <person name="Ryan C.M."/>
            <person name="Banfield J.F."/>
        </authorList>
    </citation>
    <scope>NUCLEOTIDE SEQUENCE [LARGE SCALE GENOMIC DNA]</scope>
</reference>
<comment type="similarity">
    <text evidence="1">Belongs to the deoxyhypusine synthase family.</text>
</comment>
<evidence type="ECO:0000256" key="2">
    <source>
        <dbReference type="ARBA" id="ARBA00022679"/>
    </source>
</evidence>
<dbReference type="InterPro" id="IPR002773">
    <property type="entry name" value="Deoxyhypusine_synthase"/>
</dbReference>
<evidence type="ECO:0000313" key="4">
    <source>
        <dbReference type="Proteomes" id="UP000230956"/>
    </source>
</evidence>
<dbReference type="Gene3D" id="3.40.910.10">
    <property type="entry name" value="Deoxyhypusine synthase"/>
    <property type="match status" value="1"/>
</dbReference>
<dbReference type="EC" id="2.5.1.46" evidence="3"/>
<keyword evidence="2 3" id="KW-0808">Transferase</keyword>
<dbReference type="PANTHER" id="PTHR11703:SF2">
    <property type="entry name" value="DEOXYHYPUSINE SYNTHASE-LIKE PROTEIN"/>
    <property type="match status" value="1"/>
</dbReference>
<organism evidence="3 4">
    <name type="scientific">Candidatus Aquicultor secundus</name>
    <dbReference type="NCBI Taxonomy" id="1973895"/>
    <lineage>
        <taxon>Bacteria</taxon>
        <taxon>Bacillati</taxon>
        <taxon>Actinomycetota</taxon>
        <taxon>Candidatus Aquicultoria</taxon>
        <taxon>Candidatus Aquicultorales</taxon>
        <taxon>Candidatus Aquicultoraceae</taxon>
        <taxon>Candidatus Aquicultor</taxon>
    </lineage>
</organism>
<evidence type="ECO:0000313" key="3">
    <source>
        <dbReference type="EMBL" id="PIZ35245.1"/>
    </source>
</evidence>
<dbReference type="GO" id="GO:0005737">
    <property type="term" value="C:cytoplasm"/>
    <property type="evidence" value="ECO:0007669"/>
    <property type="project" value="TreeGrafter"/>
</dbReference>
<dbReference type="PANTHER" id="PTHR11703">
    <property type="entry name" value="DEOXYHYPUSINE SYNTHASE"/>
    <property type="match status" value="1"/>
</dbReference>
<dbReference type="InterPro" id="IPR036982">
    <property type="entry name" value="Deoxyhypusine_synthase_sf"/>
</dbReference>
<dbReference type="AlphaFoldDB" id="A0A2M7T5D3"/>
<dbReference type="EMBL" id="PFNG01000249">
    <property type="protein sequence ID" value="PIZ35245.1"/>
    <property type="molecule type" value="Genomic_DNA"/>
</dbReference>
<comment type="caution">
    <text evidence="3">The sequence shown here is derived from an EMBL/GenBank/DDBJ whole genome shotgun (WGS) entry which is preliminary data.</text>
</comment>
<dbReference type="InterPro" id="IPR029035">
    <property type="entry name" value="DHS-like_NAD/FAD-binding_dom"/>
</dbReference>
<dbReference type="Proteomes" id="UP000230956">
    <property type="component" value="Unassembled WGS sequence"/>
</dbReference>
<sequence>MILRGGKLKKKDLLKFPIKHLDLTSIDGLDQLLRGFEATSFQSRNLAKSRIVLDNMEKDETATIFLGIAGAIVPGGLRKVIRDMIKTHMVDVLVSTGANLTHDFIEGMGFHHYIGSAHVDDKTLEDEKIDRIYDTYVDNAEFETVELTISKYASELEPGIYSSREFLAYLGSRLEDPNSILRAAYEEGVPIYCPALCDSAIGIGLTHLYAQGELNGQGERIFIDQIRDNYEIAQIKLKSETTGAIYVGGGVPKNYIQQLEPLLDTMGYREVDGHKYAVQITTDDPKWGGLSGCTFEEAQSWGKITKDAQMATVYVDSTIGLPLIVGAFLQSNKDFDRSRKFSWIADQLERIER</sequence>
<accession>A0A2M7T5D3</accession>
<protein>
    <submittedName>
        <fullName evidence="3">Deoxyhypusine synthase</fullName>
        <ecNumber evidence="3">2.5.1.46</ecNumber>
    </submittedName>
</protein>
<dbReference type="GO" id="GO:0034038">
    <property type="term" value="F:deoxyhypusine synthase activity"/>
    <property type="evidence" value="ECO:0007669"/>
    <property type="project" value="UniProtKB-EC"/>
</dbReference>
<evidence type="ECO:0000256" key="1">
    <source>
        <dbReference type="ARBA" id="ARBA00009892"/>
    </source>
</evidence>
<name>A0A2M7T5D3_9ACTN</name>
<dbReference type="SUPFAM" id="SSF52467">
    <property type="entry name" value="DHS-like NAD/FAD-binding domain"/>
    <property type="match status" value="1"/>
</dbReference>
<dbReference type="Pfam" id="PF01916">
    <property type="entry name" value="DS"/>
    <property type="match status" value="1"/>
</dbReference>